<name>A0A316WDF9_9FLAO</name>
<accession>A0A316WDF9</accession>
<gene>
    <name evidence="2" type="ORF">C1631_023605</name>
</gene>
<reference evidence="2 3" key="1">
    <citation type="submission" date="2018-04" db="EMBL/GenBank/DDBJ databases">
        <title>Draft Genome Sequence of Phosphate-Solubilizing Chryseobacterium sp. ISE14 that is a Biocontrol and Plant Growth-Promoting Rhizobacterium Isolated from Cucumber.</title>
        <authorList>
            <person name="Jeong J.-J."/>
            <person name="Sang M.K."/>
            <person name="Choi I.-G."/>
            <person name="Kim K.D."/>
        </authorList>
    </citation>
    <scope>NUCLEOTIDE SEQUENCE [LARGE SCALE GENOMIC DNA]</scope>
    <source>
        <strain evidence="2 3">ISE14</strain>
    </source>
</reference>
<evidence type="ECO:0000256" key="1">
    <source>
        <dbReference type="SAM" id="MobiDB-lite"/>
    </source>
</evidence>
<feature type="non-terminal residue" evidence="2">
    <location>
        <position position="154"/>
    </location>
</feature>
<feature type="non-terminal residue" evidence="2">
    <location>
        <position position="1"/>
    </location>
</feature>
<dbReference type="EMBL" id="PPED02000089">
    <property type="protein sequence ID" value="PWN58076.1"/>
    <property type="molecule type" value="Genomic_DNA"/>
</dbReference>
<evidence type="ECO:0000313" key="3">
    <source>
        <dbReference type="Proteomes" id="UP000236594"/>
    </source>
</evidence>
<dbReference type="RefSeq" id="WP_228441527.1">
    <property type="nucleotide sequence ID" value="NZ_PPED02000089.1"/>
</dbReference>
<keyword evidence="3" id="KW-1185">Reference proteome</keyword>
<comment type="caution">
    <text evidence="2">The sequence shown here is derived from an EMBL/GenBank/DDBJ whole genome shotgun (WGS) entry which is preliminary data.</text>
</comment>
<dbReference type="Proteomes" id="UP000236594">
    <property type="component" value="Unassembled WGS sequence"/>
</dbReference>
<protein>
    <submittedName>
        <fullName evidence="2">Galactose oxidase</fullName>
    </submittedName>
</protein>
<proteinExistence type="predicted"/>
<feature type="compositionally biased region" description="Gly residues" evidence="1">
    <location>
        <begin position="110"/>
        <end position="129"/>
    </location>
</feature>
<feature type="compositionally biased region" description="Low complexity" evidence="1">
    <location>
        <begin position="130"/>
        <end position="142"/>
    </location>
</feature>
<feature type="region of interest" description="Disordered" evidence="1">
    <location>
        <begin position="107"/>
        <end position="154"/>
    </location>
</feature>
<evidence type="ECO:0000313" key="2">
    <source>
        <dbReference type="EMBL" id="PWN58076.1"/>
    </source>
</evidence>
<organism evidence="2 3">
    <name type="scientific">Chryseobacterium phosphatilyticum</name>
    <dbReference type="NCBI Taxonomy" id="475075"/>
    <lineage>
        <taxon>Bacteria</taxon>
        <taxon>Pseudomonadati</taxon>
        <taxon>Bacteroidota</taxon>
        <taxon>Flavobacteriia</taxon>
        <taxon>Flavobacteriales</taxon>
        <taxon>Weeksellaceae</taxon>
        <taxon>Chryseobacterium group</taxon>
        <taxon>Chryseobacterium</taxon>
    </lineage>
</organism>
<dbReference type="AlphaFoldDB" id="A0A316WDF9"/>
<sequence>LSPRNAEGSVGTEMPVMSYNWNTTPAGMNVPSQPLGVPAGARWAGGMRVWANPDKSRGGTPLVYYSDTVGERALQTSGDCAAGGRQDSWGDSGAPGRNVVYTLRCTSSGTGVGTDTGGGTGGSEGGGTAGPTPGESAPTGTSVLINRRSGNCID</sequence>